<dbReference type="EMBL" id="JARRYG010000008">
    <property type="protein sequence ID" value="MDG4696368.1"/>
    <property type="molecule type" value="Genomic_DNA"/>
</dbReference>
<dbReference type="InterPro" id="IPR012337">
    <property type="entry name" value="RNaseH-like_sf"/>
</dbReference>
<dbReference type="RefSeq" id="WP_278030707.1">
    <property type="nucleotide sequence ID" value="NZ_JARRYG010000008.1"/>
</dbReference>
<proteinExistence type="predicted"/>
<evidence type="ECO:0000313" key="2">
    <source>
        <dbReference type="EMBL" id="MDG4696368.1"/>
    </source>
</evidence>
<sequence>MNNLMLDLETMGNTPNSPVISIGAVFFDPKTGDLGASTEINISLESSMQYGAIPDASTIMWWMKQSDDARLSVSDATKTLESALREFHLFVSEKVNTNYVQVWGNGASFDCVILRNSYQLAGLTPPWQWWNDRDVRTVVEMGKVIGMDPKRDMPFDGVRHTAVADAIHQAKYVSAIYQALTTK</sequence>
<dbReference type="SUPFAM" id="SSF53098">
    <property type="entry name" value="Ribonuclease H-like"/>
    <property type="match status" value="1"/>
</dbReference>
<keyword evidence="2" id="KW-0378">Hydrolase</keyword>
<dbReference type="GO" id="GO:0016787">
    <property type="term" value="F:hydrolase activity"/>
    <property type="evidence" value="ECO:0007669"/>
    <property type="project" value="UniProtKB-KW"/>
</dbReference>
<dbReference type="Gene3D" id="3.30.420.10">
    <property type="entry name" value="Ribonuclease H-like superfamily/Ribonuclease H"/>
    <property type="match status" value="1"/>
</dbReference>
<dbReference type="Proteomes" id="UP001156701">
    <property type="component" value="Unassembled WGS sequence"/>
</dbReference>
<accession>A0AA42FNK5</accession>
<dbReference type="InterPro" id="IPR036397">
    <property type="entry name" value="RNaseH_sf"/>
</dbReference>
<dbReference type="Pfam" id="PF16473">
    <property type="entry name" value="Rv2179c-like"/>
    <property type="match status" value="1"/>
</dbReference>
<organism evidence="2 3">
    <name type="scientific">Providencia huashanensis</name>
    <dbReference type="NCBI Taxonomy" id="3037798"/>
    <lineage>
        <taxon>Bacteria</taxon>
        <taxon>Pseudomonadati</taxon>
        <taxon>Pseudomonadota</taxon>
        <taxon>Gammaproteobacteria</taxon>
        <taxon>Enterobacterales</taxon>
        <taxon>Morganellaceae</taxon>
        <taxon>Providencia</taxon>
    </lineage>
</organism>
<name>A0AA42FNK5_9GAMM</name>
<gene>
    <name evidence="2" type="ORF">P7V44_08955</name>
</gene>
<feature type="domain" description="3'-5' exoribonuclease Rv2179c-like" evidence="1">
    <location>
        <begin position="2"/>
        <end position="176"/>
    </location>
</feature>
<reference evidence="2" key="1">
    <citation type="submission" date="2023-03" db="EMBL/GenBank/DDBJ databases">
        <title>a new species belonging to Providencia genus.</title>
        <authorList>
            <person name="Yang W."/>
            <person name="Hu F."/>
            <person name="Shen S."/>
            <person name="Ding L."/>
            <person name="Yin D."/>
        </authorList>
    </citation>
    <scope>NUCLEOTIDE SEQUENCE</scope>
    <source>
        <strain evidence="2">CRE-3FA-0001</strain>
    </source>
</reference>
<evidence type="ECO:0000313" key="3">
    <source>
        <dbReference type="Proteomes" id="UP001156701"/>
    </source>
</evidence>
<comment type="caution">
    <text evidence="2">The sequence shown here is derived from an EMBL/GenBank/DDBJ whole genome shotgun (WGS) entry which is preliminary data.</text>
</comment>
<protein>
    <submittedName>
        <fullName evidence="2">3'-5' exoribonuclease</fullName>
        <ecNumber evidence="2">3.1.-.-</ecNumber>
    </submittedName>
</protein>
<dbReference type="EC" id="3.1.-.-" evidence="2"/>
<dbReference type="InterPro" id="IPR033390">
    <property type="entry name" value="Rv2179c-like"/>
</dbReference>
<dbReference type="GO" id="GO:0003676">
    <property type="term" value="F:nucleic acid binding"/>
    <property type="evidence" value="ECO:0007669"/>
    <property type="project" value="InterPro"/>
</dbReference>
<evidence type="ECO:0000259" key="1">
    <source>
        <dbReference type="Pfam" id="PF16473"/>
    </source>
</evidence>
<dbReference type="AlphaFoldDB" id="A0AA42FNK5"/>